<dbReference type="PANTHER" id="PTHR30126:SF39">
    <property type="entry name" value="HTH-TYPE TRANSCRIPTIONAL REGULATOR CYSL"/>
    <property type="match status" value="1"/>
</dbReference>
<protein>
    <submittedName>
        <fullName evidence="7">LysR family transcriptional regulator</fullName>
    </submittedName>
</protein>
<dbReference type="SUPFAM" id="SSF46785">
    <property type="entry name" value="Winged helix' DNA-binding domain"/>
    <property type="match status" value="1"/>
</dbReference>
<comment type="similarity">
    <text evidence="2">Belongs to the LysR transcriptional regulatory family.</text>
</comment>
<evidence type="ECO:0000313" key="9">
    <source>
        <dbReference type="Proteomes" id="UP001432046"/>
    </source>
</evidence>
<organism evidence="7">
    <name type="scientific">Bradyrhizobium septentrionale</name>
    <dbReference type="NCBI Taxonomy" id="1404411"/>
    <lineage>
        <taxon>Bacteria</taxon>
        <taxon>Pseudomonadati</taxon>
        <taxon>Pseudomonadota</taxon>
        <taxon>Alphaproteobacteria</taxon>
        <taxon>Hyphomicrobiales</taxon>
        <taxon>Nitrobacteraceae</taxon>
        <taxon>Bradyrhizobium</taxon>
    </lineage>
</organism>
<evidence type="ECO:0000256" key="3">
    <source>
        <dbReference type="ARBA" id="ARBA00023015"/>
    </source>
</evidence>
<dbReference type="Pfam" id="PF00126">
    <property type="entry name" value="HTH_1"/>
    <property type="match status" value="1"/>
</dbReference>
<keyword evidence="3" id="KW-0805">Transcription regulation</keyword>
<dbReference type="InterPro" id="IPR000847">
    <property type="entry name" value="LysR_HTH_N"/>
</dbReference>
<dbReference type="InterPro" id="IPR036388">
    <property type="entry name" value="WH-like_DNA-bd_sf"/>
</dbReference>
<reference evidence="7" key="1">
    <citation type="submission" date="2020-06" db="EMBL/GenBank/DDBJ databases">
        <title>Whole Genome Sequence of Bradyrhizobium sp. Strain 1S1.</title>
        <authorList>
            <person name="Bromfield E.S.P."/>
            <person name="Cloutier S."/>
        </authorList>
    </citation>
    <scope>NUCLEOTIDE SEQUENCE [LARGE SCALE GENOMIC DNA]</scope>
    <source>
        <strain evidence="7">1S1</strain>
    </source>
</reference>
<dbReference type="Proteomes" id="UP001432046">
    <property type="component" value="Chromosome"/>
</dbReference>
<dbReference type="GO" id="GO:0003700">
    <property type="term" value="F:DNA-binding transcription factor activity"/>
    <property type="evidence" value="ECO:0007669"/>
    <property type="project" value="InterPro"/>
</dbReference>
<sequence>MKLNEIRTFVTVAQTGSVQAAARQLHMTQSAVSRLVQRLELDLGATLFDRQTKPLALTHDGQAALDHGRRVLDAAEAFSDALAPTAPPMGVLRIGTAHALAEVVAERPLDQLRSGFPDLTLQISVDWTAPLLKRLDDGSLDAAVITLLTDGPPKTELPARCLGREDVRIIGAASHASTRWRSLRAMNEVGWVIQPESCGYRVALTQALERVGAGPPRVIVEAYGKNLQLSVVARGAGFGLLPASQMKKIPVKQKIKAFNVPDFRLTVSTWFVRRRQPGRLSRPLDAMERTLSGALYE</sequence>
<proteinExistence type="inferred from homology"/>
<dbReference type="Pfam" id="PF03466">
    <property type="entry name" value="LysR_substrate"/>
    <property type="match status" value="1"/>
</dbReference>
<dbReference type="PANTHER" id="PTHR30126">
    <property type="entry name" value="HTH-TYPE TRANSCRIPTIONAL REGULATOR"/>
    <property type="match status" value="1"/>
</dbReference>
<dbReference type="GO" id="GO:0000976">
    <property type="term" value="F:transcription cis-regulatory region binding"/>
    <property type="evidence" value="ECO:0007669"/>
    <property type="project" value="TreeGrafter"/>
</dbReference>
<evidence type="ECO:0000256" key="4">
    <source>
        <dbReference type="ARBA" id="ARBA00023125"/>
    </source>
</evidence>
<name>A0A974A051_9BRAD</name>
<feature type="domain" description="HTH lysR-type" evidence="6">
    <location>
        <begin position="1"/>
        <end position="58"/>
    </location>
</feature>
<evidence type="ECO:0000313" key="8">
    <source>
        <dbReference type="EMBL" id="WXC78278.1"/>
    </source>
</evidence>
<dbReference type="EMBL" id="CP147711">
    <property type="protein sequence ID" value="WXC78278.1"/>
    <property type="molecule type" value="Genomic_DNA"/>
</dbReference>
<dbReference type="CDD" id="cd05466">
    <property type="entry name" value="PBP2_LTTR_substrate"/>
    <property type="match status" value="1"/>
</dbReference>
<evidence type="ECO:0000256" key="2">
    <source>
        <dbReference type="ARBA" id="ARBA00009437"/>
    </source>
</evidence>
<dbReference type="PROSITE" id="PS50931">
    <property type="entry name" value="HTH_LYSR"/>
    <property type="match status" value="1"/>
</dbReference>
<dbReference type="InterPro" id="IPR005119">
    <property type="entry name" value="LysR_subst-bd"/>
</dbReference>
<comment type="function">
    <text evidence="1">NodD regulates the expression of the nodABCFE genes which encode other nodulation proteins. NodD is also a negative regulator of its own expression. Binds flavonoids as inducers.</text>
</comment>
<dbReference type="EMBL" id="JAAOLE020000001">
    <property type="protein sequence ID" value="NVI43740.1"/>
    <property type="molecule type" value="Genomic_DNA"/>
</dbReference>
<dbReference type="AlphaFoldDB" id="A0A974A051"/>
<keyword evidence="9" id="KW-1185">Reference proteome</keyword>
<dbReference type="SUPFAM" id="SSF53850">
    <property type="entry name" value="Periplasmic binding protein-like II"/>
    <property type="match status" value="1"/>
</dbReference>
<reference evidence="8" key="3">
    <citation type="submission" date="2024-03" db="EMBL/GenBank/DDBJ databases">
        <authorList>
            <person name="Bromfield E.S.P."/>
            <person name="Cloutier S."/>
        </authorList>
    </citation>
    <scope>NUCLEOTIDE SEQUENCE</scope>
    <source>
        <strain evidence="8">5S5</strain>
    </source>
</reference>
<dbReference type="PRINTS" id="PR00039">
    <property type="entry name" value="HTHLYSR"/>
</dbReference>
<dbReference type="Gene3D" id="3.40.190.10">
    <property type="entry name" value="Periplasmic binding protein-like II"/>
    <property type="match status" value="2"/>
</dbReference>
<reference evidence="8" key="2">
    <citation type="journal article" date="2021" name="Int. J. Syst. Evol. Microbiol.">
        <title>Bradyrhizobium septentrionale sp. nov. (sv. septentrionale) and Bradyrhizobium quebecense sp. nov. (sv. septentrionale) associated with legumes native to Canada possess rearranged symbiosis genes and numerous insertion sequences.</title>
        <authorList>
            <person name="Bromfield E.S.P."/>
            <person name="Cloutier S."/>
        </authorList>
    </citation>
    <scope>NUCLEOTIDE SEQUENCE</scope>
    <source>
        <strain evidence="8">5S5</strain>
    </source>
</reference>
<keyword evidence="4" id="KW-0238">DNA-binding</keyword>
<keyword evidence="5" id="KW-0804">Transcription</keyword>
<dbReference type="FunFam" id="1.10.10.10:FF:000001">
    <property type="entry name" value="LysR family transcriptional regulator"/>
    <property type="match status" value="1"/>
</dbReference>
<evidence type="ECO:0000259" key="6">
    <source>
        <dbReference type="PROSITE" id="PS50931"/>
    </source>
</evidence>
<dbReference type="RefSeq" id="WP_166203032.1">
    <property type="nucleotide sequence ID" value="NZ_CP088285.1"/>
</dbReference>
<accession>A0A974A051</accession>
<dbReference type="Gene3D" id="1.10.10.10">
    <property type="entry name" value="Winged helix-like DNA-binding domain superfamily/Winged helix DNA-binding domain"/>
    <property type="match status" value="1"/>
</dbReference>
<evidence type="ECO:0000256" key="5">
    <source>
        <dbReference type="ARBA" id="ARBA00023163"/>
    </source>
</evidence>
<evidence type="ECO:0000256" key="1">
    <source>
        <dbReference type="ARBA" id="ARBA00003502"/>
    </source>
</evidence>
<evidence type="ECO:0000313" key="7">
    <source>
        <dbReference type="EMBL" id="NVI43740.1"/>
    </source>
</evidence>
<dbReference type="InterPro" id="IPR036390">
    <property type="entry name" value="WH_DNA-bd_sf"/>
</dbReference>
<gene>
    <name evidence="7" type="ORF">HAP48_012470</name>
    <name evidence="8" type="ORF">WDK88_33520</name>
</gene>